<accession>A0AAD4MTQ4</accession>
<comment type="caution">
    <text evidence="2">The sequence shown here is derived from an EMBL/GenBank/DDBJ whole genome shotgun (WGS) entry which is preliminary data.</text>
</comment>
<dbReference type="Proteomes" id="UP001201812">
    <property type="component" value="Unassembled WGS sequence"/>
</dbReference>
<feature type="region of interest" description="Disordered" evidence="1">
    <location>
        <begin position="198"/>
        <end position="224"/>
    </location>
</feature>
<evidence type="ECO:0000313" key="2">
    <source>
        <dbReference type="EMBL" id="KAI1706503.1"/>
    </source>
</evidence>
<evidence type="ECO:0000256" key="1">
    <source>
        <dbReference type="SAM" id="MobiDB-lite"/>
    </source>
</evidence>
<gene>
    <name evidence="2" type="ORF">DdX_12963</name>
</gene>
<proteinExistence type="predicted"/>
<organism evidence="2 3">
    <name type="scientific">Ditylenchus destructor</name>
    <dbReference type="NCBI Taxonomy" id="166010"/>
    <lineage>
        <taxon>Eukaryota</taxon>
        <taxon>Metazoa</taxon>
        <taxon>Ecdysozoa</taxon>
        <taxon>Nematoda</taxon>
        <taxon>Chromadorea</taxon>
        <taxon>Rhabditida</taxon>
        <taxon>Tylenchina</taxon>
        <taxon>Tylenchomorpha</taxon>
        <taxon>Sphaerularioidea</taxon>
        <taxon>Anguinidae</taxon>
        <taxon>Anguininae</taxon>
        <taxon>Ditylenchus</taxon>
    </lineage>
</organism>
<evidence type="ECO:0000313" key="3">
    <source>
        <dbReference type="Proteomes" id="UP001201812"/>
    </source>
</evidence>
<reference evidence="2" key="1">
    <citation type="submission" date="2022-01" db="EMBL/GenBank/DDBJ databases">
        <title>Genome Sequence Resource for Two Populations of Ditylenchus destructor, the Migratory Endoparasitic Phytonematode.</title>
        <authorList>
            <person name="Zhang H."/>
            <person name="Lin R."/>
            <person name="Xie B."/>
        </authorList>
    </citation>
    <scope>NUCLEOTIDE SEQUENCE</scope>
    <source>
        <strain evidence="2">BazhouSP</strain>
    </source>
</reference>
<keyword evidence="3" id="KW-1185">Reference proteome</keyword>
<dbReference type="AlphaFoldDB" id="A0AAD4MTQ4"/>
<protein>
    <submittedName>
        <fullName evidence="2">Uncharacterized protein</fullName>
    </submittedName>
</protein>
<name>A0AAD4MTQ4_9BILA</name>
<dbReference type="EMBL" id="JAKKPZ010000047">
    <property type="protein sequence ID" value="KAI1706503.1"/>
    <property type="molecule type" value="Genomic_DNA"/>
</dbReference>
<sequence>MVLYSPEFVYMTPVSETEAENKVDQLAKDNTSLEISSEKAYAELLRTHATVLLLKSQFDEKYNRFYSEARAHRIAQDIKNSALLERDRAKDIFDQTKQHLEYADAYYEIANESAKDPLNYLSYDLDIYQVSNDTKIAGLNKEHYAAAQNRAITKAAIDKKMRRAELIPYRDNLDAKKITWQDKDRVFKDAEANEKRAMEDLERSRIEMDNSEKSLKEVKKEENR</sequence>